<dbReference type="Proteomes" id="UP000256970">
    <property type="component" value="Unassembled WGS sequence"/>
</dbReference>
<sequence>MPKDRDEIDDAALAVTKDALYFLHENGCISFGVLPGCRQPAGASWHEGYEEDQASEGSKASGKEHQSGGSGSSSDESKGKSSNEPKSD</sequence>
<proteinExistence type="predicted"/>
<accession>A0A383VVI1</accession>
<keyword evidence="2" id="KW-1185">Reference proteome</keyword>
<dbReference type="EMBL" id="FNXT01000857">
    <property type="protein sequence ID" value="SZX68426.1"/>
    <property type="molecule type" value="Genomic_DNA"/>
</dbReference>
<evidence type="ECO:0000313" key="2">
    <source>
        <dbReference type="Proteomes" id="UP000256970"/>
    </source>
</evidence>
<name>A0A383VVI1_TETOB</name>
<evidence type="ECO:0000313" key="1">
    <source>
        <dbReference type="EMBL" id="SZX68426.1"/>
    </source>
</evidence>
<reference evidence="1 2" key="1">
    <citation type="submission" date="2016-10" db="EMBL/GenBank/DDBJ databases">
        <authorList>
            <person name="Cai Z."/>
        </authorList>
    </citation>
    <scope>NUCLEOTIDE SEQUENCE [LARGE SCALE GENOMIC DNA]</scope>
</reference>
<protein>
    <submittedName>
        <fullName evidence="1">Uncharacterized protein</fullName>
    </submittedName>
</protein>
<dbReference type="AlphaFoldDB" id="A0A383VVI1"/>
<organism evidence="1 2">
    <name type="scientific">Tetradesmus obliquus</name>
    <name type="common">Green alga</name>
    <name type="synonym">Acutodesmus obliquus</name>
    <dbReference type="NCBI Taxonomy" id="3088"/>
    <lineage>
        <taxon>Eukaryota</taxon>
        <taxon>Viridiplantae</taxon>
        <taxon>Chlorophyta</taxon>
        <taxon>core chlorophytes</taxon>
        <taxon>Chlorophyceae</taxon>
        <taxon>CS clade</taxon>
        <taxon>Sphaeropleales</taxon>
        <taxon>Scenedesmaceae</taxon>
        <taxon>Tetradesmus</taxon>
    </lineage>
</organism>
<gene>
    <name evidence="1" type="ORF">BQ4739_LOCUS8776</name>
</gene>